<dbReference type="RefSeq" id="WP_168773061.1">
    <property type="nucleotide sequence ID" value="NZ_JAABNR010000001.1"/>
</dbReference>
<dbReference type="Proteomes" id="UP001193501">
    <property type="component" value="Unassembled WGS sequence"/>
</dbReference>
<comment type="caution">
    <text evidence="1">The sequence shown here is derived from an EMBL/GenBank/DDBJ whole genome shotgun (WGS) entry which is preliminary data.</text>
</comment>
<dbReference type="EMBL" id="JAABNR010000001">
    <property type="protein sequence ID" value="NBZ86271.1"/>
    <property type="molecule type" value="Genomic_DNA"/>
</dbReference>
<accession>A0AAE5BT60</accession>
<name>A0AAE5BT60_9RHOB</name>
<protein>
    <submittedName>
        <fullName evidence="1">DUF4177 domain-containing protein</fullName>
    </submittedName>
</protein>
<dbReference type="AlphaFoldDB" id="A0AAE5BT60"/>
<sequence>MSGFEYRVVPAPRRGEKARGVKTTEERFALALTQLMNKLGREGWEYQRSDTLPVEERVGLTGSKTTYQNMLVFRRSLAEQECESVATMDRPAEWAPRLGTGTPVPEALTASLAPAVPALGAATKPEGAAPALGPAKADLAAE</sequence>
<evidence type="ECO:0000313" key="1">
    <source>
        <dbReference type="EMBL" id="NBZ86271.1"/>
    </source>
</evidence>
<gene>
    <name evidence="1" type="ORF">GV832_01655</name>
</gene>
<reference evidence="1" key="1">
    <citation type="submission" date="2020-01" db="EMBL/GenBank/DDBJ databases">
        <authorList>
            <person name="Chen W.-M."/>
        </authorList>
    </citation>
    <scope>NUCLEOTIDE SEQUENCE</scope>
    <source>
        <strain evidence="1">CYK-10</strain>
    </source>
</reference>
<keyword evidence="2" id="KW-1185">Reference proteome</keyword>
<organism evidence="1 2">
    <name type="scientific">Stagnihabitans tardus</name>
    <dbReference type="NCBI Taxonomy" id="2699202"/>
    <lineage>
        <taxon>Bacteria</taxon>
        <taxon>Pseudomonadati</taxon>
        <taxon>Pseudomonadota</taxon>
        <taxon>Alphaproteobacteria</taxon>
        <taxon>Rhodobacterales</taxon>
        <taxon>Paracoccaceae</taxon>
        <taxon>Stagnihabitans</taxon>
    </lineage>
</organism>
<evidence type="ECO:0000313" key="2">
    <source>
        <dbReference type="Proteomes" id="UP001193501"/>
    </source>
</evidence>
<proteinExistence type="predicted"/>